<protein>
    <submittedName>
        <fullName evidence="1">Uncharacterized protein</fullName>
    </submittedName>
</protein>
<comment type="caution">
    <text evidence="1">The sequence shown here is derived from an EMBL/GenBank/DDBJ whole genome shotgun (WGS) entry which is preliminary data.</text>
</comment>
<name>A0AAV7IFJ3_COTGL</name>
<keyword evidence="2" id="KW-1185">Reference proteome</keyword>
<dbReference type="EMBL" id="JAHXZJ010001492">
    <property type="protein sequence ID" value="KAH0551898.1"/>
    <property type="molecule type" value="Genomic_DNA"/>
</dbReference>
<sequence length="119" mass="13474">MYIACRRRCKEYIISGIKKQYTRGVASDNSKGKTTRVVSRIGPLMKPKVIGQTENRLMGMEDGGSRQGLEYLRGEETEKPISEGIRNYSYKLSDSSGLFILLISDLIELAFFGKRVLFL</sequence>
<accession>A0AAV7IFJ3</accession>
<reference evidence="1 2" key="1">
    <citation type="journal article" date="2021" name="J. Hered.">
        <title>A chromosome-level genome assembly of the parasitoid wasp, Cotesia glomerata (Hymenoptera: Braconidae).</title>
        <authorList>
            <person name="Pinto B.J."/>
            <person name="Weis J.J."/>
            <person name="Gamble T."/>
            <person name="Ode P.J."/>
            <person name="Paul R."/>
            <person name="Zaspel J.M."/>
        </authorList>
    </citation>
    <scope>NUCLEOTIDE SEQUENCE [LARGE SCALE GENOMIC DNA]</scope>
    <source>
        <strain evidence="1">CgM1</strain>
    </source>
</reference>
<evidence type="ECO:0000313" key="1">
    <source>
        <dbReference type="EMBL" id="KAH0551898.1"/>
    </source>
</evidence>
<organism evidence="1 2">
    <name type="scientific">Cotesia glomerata</name>
    <name type="common">Lepidopteran parasitic wasp</name>
    <name type="synonym">Apanteles glomeratus</name>
    <dbReference type="NCBI Taxonomy" id="32391"/>
    <lineage>
        <taxon>Eukaryota</taxon>
        <taxon>Metazoa</taxon>
        <taxon>Ecdysozoa</taxon>
        <taxon>Arthropoda</taxon>
        <taxon>Hexapoda</taxon>
        <taxon>Insecta</taxon>
        <taxon>Pterygota</taxon>
        <taxon>Neoptera</taxon>
        <taxon>Endopterygota</taxon>
        <taxon>Hymenoptera</taxon>
        <taxon>Apocrita</taxon>
        <taxon>Ichneumonoidea</taxon>
        <taxon>Braconidae</taxon>
        <taxon>Microgastrinae</taxon>
        <taxon>Cotesia</taxon>
    </lineage>
</organism>
<proteinExistence type="predicted"/>
<dbReference type="AlphaFoldDB" id="A0AAV7IFJ3"/>
<evidence type="ECO:0000313" key="2">
    <source>
        <dbReference type="Proteomes" id="UP000826195"/>
    </source>
</evidence>
<gene>
    <name evidence="1" type="ORF">KQX54_002736</name>
</gene>
<dbReference type="Proteomes" id="UP000826195">
    <property type="component" value="Unassembled WGS sequence"/>
</dbReference>